<keyword evidence="1" id="KW-0233">DNA recombination</keyword>
<reference evidence="3 4" key="1">
    <citation type="submission" date="2018-08" db="EMBL/GenBank/DDBJ databases">
        <title>A genome reference for cultivated species of the human gut microbiota.</title>
        <authorList>
            <person name="Zou Y."/>
            <person name="Xue W."/>
            <person name="Luo G."/>
        </authorList>
    </citation>
    <scope>NUCLEOTIDE SEQUENCE [LARGE SCALE GENOMIC DNA]</scope>
    <source>
        <strain evidence="3 4">AM28-23</strain>
    </source>
</reference>
<dbReference type="RefSeq" id="WP_118050769.1">
    <property type="nucleotide sequence ID" value="NZ_CABJFK010000034.1"/>
</dbReference>
<proteinExistence type="predicted"/>
<evidence type="ECO:0000313" key="4">
    <source>
        <dbReference type="Proteomes" id="UP000283745"/>
    </source>
</evidence>
<dbReference type="EMBL" id="QSKF01000034">
    <property type="protein sequence ID" value="RHE35673.1"/>
    <property type="molecule type" value="Genomic_DNA"/>
</dbReference>
<comment type="caution">
    <text evidence="3">The sequence shown here is derived from an EMBL/GenBank/DDBJ whole genome shotgun (WGS) entry which is preliminary data.</text>
</comment>
<dbReference type="PANTHER" id="PTHR30349:SF64">
    <property type="entry name" value="PROPHAGE INTEGRASE INTD-RELATED"/>
    <property type="match status" value="1"/>
</dbReference>
<dbReference type="Proteomes" id="UP000283745">
    <property type="component" value="Unassembled WGS sequence"/>
</dbReference>
<dbReference type="InterPro" id="IPR013762">
    <property type="entry name" value="Integrase-like_cat_sf"/>
</dbReference>
<dbReference type="PANTHER" id="PTHR30349">
    <property type="entry name" value="PHAGE INTEGRASE-RELATED"/>
    <property type="match status" value="1"/>
</dbReference>
<name>A0A414IZA8_9FIRM</name>
<dbReference type="GO" id="GO:0003677">
    <property type="term" value="F:DNA binding"/>
    <property type="evidence" value="ECO:0007669"/>
    <property type="project" value="InterPro"/>
</dbReference>
<dbReference type="GO" id="GO:0015074">
    <property type="term" value="P:DNA integration"/>
    <property type="evidence" value="ECO:0007669"/>
    <property type="project" value="InterPro"/>
</dbReference>
<gene>
    <name evidence="3" type="ORF">DW740_17630</name>
</gene>
<dbReference type="InterPro" id="IPR002104">
    <property type="entry name" value="Integrase_catalytic"/>
</dbReference>
<organism evidence="3 4">
    <name type="scientific">Blautia obeum</name>
    <dbReference type="NCBI Taxonomy" id="40520"/>
    <lineage>
        <taxon>Bacteria</taxon>
        <taxon>Bacillati</taxon>
        <taxon>Bacillota</taxon>
        <taxon>Clostridia</taxon>
        <taxon>Lachnospirales</taxon>
        <taxon>Lachnospiraceae</taxon>
        <taxon>Blautia</taxon>
    </lineage>
</organism>
<protein>
    <recommendedName>
        <fullName evidence="2">Tyr recombinase domain-containing protein</fullName>
    </recommendedName>
</protein>
<evidence type="ECO:0000256" key="1">
    <source>
        <dbReference type="ARBA" id="ARBA00023172"/>
    </source>
</evidence>
<dbReference type="Gene3D" id="1.10.443.10">
    <property type="entry name" value="Intergrase catalytic core"/>
    <property type="match status" value="1"/>
</dbReference>
<accession>A0A414IZA8</accession>
<feature type="domain" description="Tyr recombinase" evidence="2">
    <location>
        <begin position="104"/>
        <end position="308"/>
    </location>
</feature>
<dbReference type="InterPro" id="IPR050090">
    <property type="entry name" value="Tyrosine_recombinase_XerCD"/>
</dbReference>
<evidence type="ECO:0000313" key="3">
    <source>
        <dbReference type="EMBL" id="RHE35673.1"/>
    </source>
</evidence>
<dbReference type="GO" id="GO:0006310">
    <property type="term" value="P:DNA recombination"/>
    <property type="evidence" value="ECO:0007669"/>
    <property type="project" value="UniProtKB-KW"/>
</dbReference>
<dbReference type="PROSITE" id="PS51898">
    <property type="entry name" value="TYR_RECOMBINASE"/>
    <property type="match status" value="1"/>
</dbReference>
<dbReference type="Pfam" id="PF00589">
    <property type="entry name" value="Phage_integrase"/>
    <property type="match status" value="1"/>
</dbReference>
<dbReference type="AlphaFoldDB" id="A0A414IZA8"/>
<dbReference type="SUPFAM" id="SSF56349">
    <property type="entry name" value="DNA breaking-rejoining enzymes"/>
    <property type="match status" value="1"/>
</dbReference>
<dbReference type="InterPro" id="IPR011010">
    <property type="entry name" value="DNA_brk_join_enz"/>
</dbReference>
<evidence type="ECO:0000259" key="2">
    <source>
        <dbReference type="PROSITE" id="PS51898"/>
    </source>
</evidence>
<sequence length="322" mass="37598">MTYIFESGLAHHIEGLIQQKRADGYAYNSEEKLLKRFDTFCVQNYPELTTVTYEMAAKWSEARPGEGDAYHNRCMSLVKVLSEYILSLGQEAYIPNFFCKAYRPVLYIPSKEEVKELLQKMDSRTSHNSEQFRLDRECKILFLLYFCCGLRLSEGRLLKWEHIDLDKGILTVLGSKGNKDRLVYLPQDSLPVLKNYKERQEMLFPGIDWAFPGKDPHKPVSCSGVESSFNRHWAMLPVAKTIDKHPTPHCLRHAFVVERFNEWMHQGIDTNTMLPYLSRYLGHKSPDETYYYYHLVEKAFDTIREKDSVSGKVIPEVIPYEE</sequence>